<dbReference type="KEGG" id="cant:NCTC13489_01741"/>
<evidence type="ECO:0000313" key="4">
    <source>
        <dbReference type="Proteomes" id="UP000028349"/>
    </source>
</evidence>
<dbReference type="Proteomes" id="UP000270036">
    <property type="component" value="Chromosome"/>
</dbReference>
<dbReference type="AlphaFoldDB" id="A0A3S4WSX3"/>
<feature type="signal peptide" evidence="1">
    <location>
        <begin position="1"/>
        <end position="19"/>
    </location>
</feature>
<evidence type="ECO:0000313" key="2">
    <source>
        <dbReference type="EMBL" id="KEY18635.1"/>
    </source>
</evidence>
<dbReference type="STRING" id="266748.HY04_09075"/>
<feature type="chain" id="PRO_5018790071" evidence="1">
    <location>
        <begin position="20"/>
        <end position="163"/>
    </location>
</feature>
<dbReference type="InterPro" id="IPR011467">
    <property type="entry name" value="DUF1573"/>
</dbReference>
<dbReference type="PANTHER" id="PTHR37833:SF1">
    <property type="entry name" value="SIGNAL PEPTIDE PROTEIN"/>
    <property type="match status" value="1"/>
</dbReference>
<reference evidence="3 5" key="2">
    <citation type="submission" date="2018-12" db="EMBL/GenBank/DDBJ databases">
        <authorList>
            <consortium name="Pathogen Informatics"/>
        </authorList>
    </citation>
    <scope>NUCLEOTIDE SEQUENCE [LARGE SCALE GENOMIC DNA]</scope>
    <source>
        <strain evidence="3 5">NCTC13489</strain>
    </source>
</reference>
<name>A0A3S4WSX3_9FLAO</name>
<keyword evidence="1" id="KW-0732">Signal</keyword>
<evidence type="ECO:0000313" key="3">
    <source>
        <dbReference type="EMBL" id="VEH99779.1"/>
    </source>
</evidence>
<dbReference type="Gene3D" id="2.60.40.10">
    <property type="entry name" value="Immunoglobulins"/>
    <property type="match status" value="1"/>
</dbReference>
<keyword evidence="4" id="KW-1185">Reference proteome</keyword>
<evidence type="ECO:0000313" key="5">
    <source>
        <dbReference type="Proteomes" id="UP000270036"/>
    </source>
</evidence>
<dbReference type="NCBIfam" id="NF012200">
    <property type="entry name" value="choice_anch_D"/>
    <property type="match status" value="1"/>
</dbReference>
<dbReference type="EMBL" id="LR134441">
    <property type="protein sequence ID" value="VEH99779.1"/>
    <property type="molecule type" value="Genomic_DNA"/>
</dbReference>
<sequence length="163" mass="17377">MKKIFAGLFLAGSFALASAQTISFDKTVYEYGNVKPGADGHRTFTVKNTGDKPLIISRVQASCGCTTPEWSQTPIMPGKTTELKVGYDTKIVGPFTKIIEVYSNDAENSRSVITIKGNVTDAVAVANTITPQTTAKAEVAVMNMDQSAKLAPAKKTDKAAARK</sequence>
<protein>
    <submittedName>
        <fullName evidence="3">Protein of uncharacterized function (DUF1573)</fullName>
    </submittedName>
</protein>
<dbReference type="Proteomes" id="UP000028349">
    <property type="component" value="Unassembled WGS sequence"/>
</dbReference>
<evidence type="ECO:0000256" key="1">
    <source>
        <dbReference type="SAM" id="SignalP"/>
    </source>
</evidence>
<proteinExistence type="predicted"/>
<dbReference type="EMBL" id="JPEP01000002">
    <property type="protein sequence ID" value="KEY18635.1"/>
    <property type="molecule type" value="Genomic_DNA"/>
</dbReference>
<dbReference type="RefSeq" id="WP_034719048.1">
    <property type="nucleotide sequence ID" value="NZ_FOIX01000004.1"/>
</dbReference>
<dbReference type="PANTHER" id="PTHR37833">
    <property type="entry name" value="LIPOPROTEIN-RELATED"/>
    <property type="match status" value="1"/>
</dbReference>
<accession>A0A3S4WSX3</accession>
<dbReference type="OrthoDB" id="826619at2"/>
<dbReference type="Pfam" id="PF07610">
    <property type="entry name" value="DUF1573"/>
    <property type="match status" value="1"/>
</dbReference>
<dbReference type="InterPro" id="IPR013783">
    <property type="entry name" value="Ig-like_fold"/>
</dbReference>
<reference evidence="2 4" key="1">
    <citation type="submission" date="2014-07" db="EMBL/GenBank/DDBJ databases">
        <authorList>
            <person name="Pisani N.G."/>
            <person name="Newman J.D."/>
        </authorList>
    </citation>
    <scope>NUCLEOTIDE SEQUENCE [LARGE SCALE GENOMIC DNA]</scope>
    <source>
        <strain evidence="2 4">LMG 24720</strain>
    </source>
</reference>
<gene>
    <name evidence="2" type="ORF">HY04_09075</name>
    <name evidence="3" type="ORF">NCTC13489_01741</name>
</gene>
<organism evidence="3 5">
    <name type="scientific">Kaistella antarctica</name>
    <dbReference type="NCBI Taxonomy" id="266748"/>
    <lineage>
        <taxon>Bacteria</taxon>
        <taxon>Pseudomonadati</taxon>
        <taxon>Bacteroidota</taxon>
        <taxon>Flavobacteriia</taxon>
        <taxon>Flavobacteriales</taxon>
        <taxon>Weeksellaceae</taxon>
        <taxon>Chryseobacterium group</taxon>
        <taxon>Kaistella</taxon>
    </lineage>
</organism>